<dbReference type="EMBL" id="JAOPGA020001943">
    <property type="protein sequence ID" value="KAL0492055.1"/>
    <property type="molecule type" value="Genomic_DNA"/>
</dbReference>
<feature type="non-terminal residue" evidence="1">
    <location>
        <position position="116"/>
    </location>
</feature>
<proteinExistence type="predicted"/>
<accession>A0AAW2ZRG9</accession>
<reference evidence="1 2" key="1">
    <citation type="submission" date="2024-03" db="EMBL/GenBank/DDBJ databases">
        <title>The Acrasis kona genome and developmental transcriptomes reveal deep origins of eukaryotic multicellular pathways.</title>
        <authorList>
            <person name="Sheikh S."/>
            <person name="Fu C.-J."/>
            <person name="Brown M.W."/>
            <person name="Baldauf S.L."/>
        </authorList>
    </citation>
    <scope>NUCLEOTIDE SEQUENCE [LARGE SCALE GENOMIC DNA]</scope>
    <source>
        <strain evidence="1 2">ATCC MYA-3509</strain>
    </source>
</reference>
<sequence>MQNVRQNDDNFNYILHILSTFKPMYPPQSSLGNYGSVTSNSTGHTDVGYIVSISVTFRHFQSKNALYIDSMFLALFSTEDEFEDDVMDGGGYYSDDNRIIDTPSDIDILSDIEQII</sequence>
<organism evidence="1 2">
    <name type="scientific">Acrasis kona</name>
    <dbReference type="NCBI Taxonomy" id="1008807"/>
    <lineage>
        <taxon>Eukaryota</taxon>
        <taxon>Discoba</taxon>
        <taxon>Heterolobosea</taxon>
        <taxon>Tetramitia</taxon>
        <taxon>Eutetramitia</taxon>
        <taxon>Acrasidae</taxon>
        <taxon>Acrasis</taxon>
    </lineage>
</organism>
<name>A0AAW2ZRG9_9EUKA</name>
<evidence type="ECO:0000313" key="2">
    <source>
        <dbReference type="Proteomes" id="UP001431209"/>
    </source>
</evidence>
<keyword evidence="2" id="KW-1185">Reference proteome</keyword>
<evidence type="ECO:0000313" key="1">
    <source>
        <dbReference type="EMBL" id="KAL0492055.1"/>
    </source>
</evidence>
<protein>
    <submittedName>
        <fullName evidence="1">Uncharacterized protein</fullName>
    </submittedName>
</protein>
<gene>
    <name evidence="1" type="ORF">AKO1_000930</name>
</gene>
<comment type="caution">
    <text evidence="1">The sequence shown here is derived from an EMBL/GenBank/DDBJ whole genome shotgun (WGS) entry which is preliminary data.</text>
</comment>
<dbReference type="Proteomes" id="UP001431209">
    <property type="component" value="Unassembled WGS sequence"/>
</dbReference>
<dbReference type="AlphaFoldDB" id="A0AAW2ZRG9"/>